<keyword evidence="2" id="KW-1185">Reference proteome</keyword>
<evidence type="ECO:0000313" key="2">
    <source>
        <dbReference type="Proteomes" id="UP000076532"/>
    </source>
</evidence>
<dbReference type="Proteomes" id="UP000076532">
    <property type="component" value="Unassembled WGS sequence"/>
</dbReference>
<dbReference type="EMBL" id="KV417575">
    <property type="protein sequence ID" value="KZP18198.1"/>
    <property type="molecule type" value="Genomic_DNA"/>
</dbReference>
<proteinExistence type="predicted"/>
<protein>
    <submittedName>
        <fullName evidence="1">Uncharacterized protein</fullName>
    </submittedName>
</protein>
<reference evidence="1 2" key="1">
    <citation type="journal article" date="2016" name="Mol. Biol. Evol.">
        <title>Comparative Genomics of Early-Diverging Mushroom-Forming Fungi Provides Insights into the Origins of Lignocellulose Decay Capabilities.</title>
        <authorList>
            <person name="Nagy L.G."/>
            <person name="Riley R."/>
            <person name="Tritt A."/>
            <person name="Adam C."/>
            <person name="Daum C."/>
            <person name="Floudas D."/>
            <person name="Sun H."/>
            <person name="Yadav J.S."/>
            <person name="Pangilinan J."/>
            <person name="Larsson K.H."/>
            <person name="Matsuura K."/>
            <person name="Barry K."/>
            <person name="Labutti K."/>
            <person name="Kuo R."/>
            <person name="Ohm R.A."/>
            <person name="Bhattacharya S.S."/>
            <person name="Shirouzu T."/>
            <person name="Yoshinaga Y."/>
            <person name="Martin F.M."/>
            <person name="Grigoriev I.V."/>
            <person name="Hibbett D.S."/>
        </authorList>
    </citation>
    <scope>NUCLEOTIDE SEQUENCE [LARGE SCALE GENOMIC DNA]</scope>
    <source>
        <strain evidence="1 2">CBS 109695</strain>
    </source>
</reference>
<name>A0A166GV47_9AGAM</name>
<dbReference type="AlphaFoldDB" id="A0A166GV47"/>
<accession>A0A166GV47</accession>
<evidence type="ECO:0000313" key="1">
    <source>
        <dbReference type="EMBL" id="KZP18198.1"/>
    </source>
</evidence>
<gene>
    <name evidence="1" type="ORF">FIBSPDRAFT_893733</name>
</gene>
<sequence>MCLSAKLGKPGRRLGTDGKFLEGPVKKTLRGTTVKEGIVLERDMGSASMILRRNGGYSKGCTVGSTFSGEGVVSCIARVEGLGAVASWRGICHLEEVAVIDVPYWKDGERSRCVAGDGCHGLRVTTFCSARGNYEGWVDYVGDTAREKCAYSCSVDVVDTLVEVERQRARADPGEGASALLVYVLSVVALSSSSWNARRTGRSTKKTPKLWGLLRSPYWSIDGQRRKVGRVEKRVVWINEKGKAEMRNQRAHHHLLSNHHDMHNCRHASPVLQFS</sequence>
<organism evidence="1 2">
    <name type="scientific">Athelia psychrophila</name>
    <dbReference type="NCBI Taxonomy" id="1759441"/>
    <lineage>
        <taxon>Eukaryota</taxon>
        <taxon>Fungi</taxon>
        <taxon>Dikarya</taxon>
        <taxon>Basidiomycota</taxon>
        <taxon>Agaricomycotina</taxon>
        <taxon>Agaricomycetes</taxon>
        <taxon>Agaricomycetidae</taxon>
        <taxon>Atheliales</taxon>
        <taxon>Atheliaceae</taxon>
        <taxon>Athelia</taxon>
    </lineage>
</organism>